<feature type="binding site" description="axial binding residue" evidence="4">
    <location>
        <position position="475"/>
    </location>
    <ligand>
        <name>heme</name>
        <dbReference type="ChEBI" id="CHEBI:30413"/>
    </ligand>
    <ligandPart>
        <name>Fe</name>
        <dbReference type="ChEBI" id="CHEBI:18248"/>
    </ligandPart>
</feature>
<dbReference type="AlphaFoldDB" id="A0A167P1Y3"/>
<dbReference type="GO" id="GO:0004497">
    <property type="term" value="F:monooxygenase activity"/>
    <property type="evidence" value="ECO:0007669"/>
    <property type="project" value="UniProtKB-KW"/>
</dbReference>
<comment type="similarity">
    <text evidence="5">Belongs to the cytochrome P450 family.</text>
</comment>
<accession>A0A167P1Y3</accession>
<dbReference type="Proteomes" id="UP000077315">
    <property type="component" value="Unassembled WGS sequence"/>
</dbReference>
<evidence type="ECO:0000256" key="4">
    <source>
        <dbReference type="PIRSR" id="PIRSR602401-1"/>
    </source>
</evidence>
<evidence type="ECO:0000256" key="2">
    <source>
        <dbReference type="ARBA" id="ARBA00023002"/>
    </source>
</evidence>
<dbReference type="InterPro" id="IPR002401">
    <property type="entry name" value="Cyt_P450_E_grp-I"/>
</dbReference>
<gene>
    <name evidence="6" type="ORF">PHYBLDRAFT_79039</name>
</gene>
<reference evidence="7" key="1">
    <citation type="submission" date="2015-06" db="EMBL/GenBank/DDBJ databases">
        <title>Expansion of signal transduction pathways in fungi by whole-genome duplication.</title>
        <authorList>
            <consortium name="DOE Joint Genome Institute"/>
            <person name="Corrochano L.M."/>
            <person name="Kuo A."/>
            <person name="Marcet-Houben M."/>
            <person name="Polaino S."/>
            <person name="Salamov A."/>
            <person name="Villalobos J.M."/>
            <person name="Alvarez M.I."/>
            <person name="Avalos J."/>
            <person name="Benito E.P."/>
            <person name="Benoit I."/>
            <person name="Burger G."/>
            <person name="Camino L.P."/>
            <person name="Canovas D."/>
            <person name="Cerda-Olmedo E."/>
            <person name="Cheng J.-F."/>
            <person name="Dominguez A."/>
            <person name="Elias M."/>
            <person name="Eslava A.P."/>
            <person name="Glaser F."/>
            <person name="Grimwood J."/>
            <person name="Gutierrez G."/>
            <person name="Heitman J."/>
            <person name="Henrissat B."/>
            <person name="Iturriaga E.A."/>
            <person name="Lang B.F."/>
            <person name="Lavin J.L."/>
            <person name="Lee S."/>
            <person name="Li W."/>
            <person name="Lindquist E."/>
            <person name="Lopez-Garcia S."/>
            <person name="Luque E.M."/>
            <person name="Marcos A.T."/>
            <person name="Martin J."/>
            <person name="McCluskey K."/>
            <person name="Medina H.R."/>
            <person name="Miralles-Duran A."/>
            <person name="Miyazaki A."/>
            <person name="Munoz-Torres E."/>
            <person name="Oguiza J.A."/>
            <person name="Ohm R."/>
            <person name="Olmedo M."/>
            <person name="Orejas M."/>
            <person name="Ortiz-Castellanos L."/>
            <person name="Pisabarro A.G."/>
            <person name="Rodriguez-Romero J."/>
            <person name="Ruiz-Herrera J."/>
            <person name="Ruiz-Vazquez R."/>
            <person name="Sanz C."/>
            <person name="Schackwitz W."/>
            <person name="Schmutz J."/>
            <person name="Shahriari M."/>
            <person name="Shelest E."/>
            <person name="Silva-Franco F."/>
            <person name="Soanes D."/>
            <person name="Syed K."/>
            <person name="Tagua V.G."/>
            <person name="Talbot N.J."/>
            <person name="Thon M."/>
            <person name="De vries R.P."/>
            <person name="Wiebenga A."/>
            <person name="Yadav J.S."/>
            <person name="Braun E.L."/>
            <person name="Baker S."/>
            <person name="Garre V."/>
            <person name="Horwitz B."/>
            <person name="Torres-Martinez S."/>
            <person name="Idnurm A."/>
            <person name="Herrera-Estrella A."/>
            <person name="Gabaldon T."/>
            <person name="Grigoriev I.V."/>
        </authorList>
    </citation>
    <scope>NUCLEOTIDE SEQUENCE [LARGE SCALE GENOMIC DNA]</scope>
    <source>
        <strain evidence="7">NRRL 1555(-)</strain>
    </source>
</reference>
<comment type="cofactor">
    <cofactor evidence="4">
        <name>heme</name>
        <dbReference type="ChEBI" id="CHEBI:30413"/>
    </cofactor>
</comment>
<dbReference type="InterPro" id="IPR017972">
    <property type="entry name" value="Cyt_P450_CS"/>
</dbReference>
<protein>
    <submittedName>
        <fullName evidence="6">CYP5206 protein</fullName>
    </submittedName>
</protein>
<proteinExistence type="inferred from homology"/>
<dbReference type="InterPro" id="IPR036396">
    <property type="entry name" value="Cyt_P450_sf"/>
</dbReference>
<keyword evidence="7" id="KW-1185">Reference proteome</keyword>
<dbReference type="PROSITE" id="PS00086">
    <property type="entry name" value="CYTOCHROME_P450"/>
    <property type="match status" value="1"/>
</dbReference>
<dbReference type="EMBL" id="KV440975">
    <property type="protein sequence ID" value="OAD77091.1"/>
    <property type="molecule type" value="Genomic_DNA"/>
</dbReference>
<dbReference type="RefSeq" id="XP_018295131.1">
    <property type="nucleotide sequence ID" value="XM_018443417.1"/>
</dbReference>
<dbReference type="VEuPathDB" id="FungiDB:PHYBLDRAFT_79039"/>
<dbReference type="GO" id="GO:0020037">
    <property type="term" value="F:heme binding"/>
    <property type="evidence" value="ECO:0007669"/>
    <property type="project" value="InterPro"/>
</dbReference>
<evidence type="ECO:0000313" key="6">
    <source>
        <dbReference type="EMBL" id="OAD77091.1"/>
    </source>
</evidence>
<dbReference type="GO" id="GO:0016705">
    <property type="term" value="F:oxidoreductase activity, acting on paired donors, with incorporation or reduction of molecular oxygen"/>
    <property type="evidence" value="ECO:0007669"/>
    <property type="project" value="InterPro"/>
</dbReference>
<keyword evidence="1 4" id="KW-0479">Metal-binding</keyword>
<evidence type="ECO:0000313" key="7">
    <source>
        <dbReference type="Proteomes" id="UP000077315"/>
    </source>
</evidence>
<keyword evidence="2 5" id="KW-0560">Oxidoreductase</keyword>
<keyword evidence="5" id="KW-0503">Monooxygenase</keyword>
<dbReference type="STRING" id="763407.A0A167P1Y3"/>
<evidence type="ECO:0000256" key="5">
    <source>
        <dbReference type="RuleBase" id="RU000461"/>
    </source>
</evidence>
<dbReference type="OrthoDB" id="1103324at2759"/>
<organism evidence="6 7">
    <name type="scientific">Phycomyces blakesleeanus (strain ATCC 8743b / DSM 1359 / FGSC 10004 / NBRC 33097 / NRRL 1555)</name>
    <dbReference type="NCBI Taxonomy" id="763407"/>
    <lineage>
        <taxon>Eukaryota</taxon>
        <taxon>Fungi</taxon>
        <taxon>Fungi incertae sedis</taxon>
        <taxon>Mucoromycota</taxon>
        <taxon>Mucoromycotina</taxon>
        <taxon>Mucoromycetes</taxon>
        <taxon>Mucorales</taxon>
        <taxon>Phycomycetaceae</taxon>
        <taxon>Phycomyces</taxon>
    </lineage>
</organism>
<dbReference type="PANTHER" id="PTHR46300">
    <property type="entry name" value="P450, PUTATIVE (EUROFUNG)-RELATED-RELATED"/>
    <property type="match status" value="1"/>
</dbReference>
<dbReference type="PRINTS" id="PR00463">
    <property type="entry name" value="EP450I"/>
</dbReference>
<dbReference type="Pfam" id="PF00067">
    <property type="entry name" value="p450"/>
    <property type="match status" value="1"/>
</dbReference>
<dbReference type="GeneID" id="29004322"/>
<sequence>MNIQLFLIKFGEESNKPIKNLVLTSLTITLVYTICSTIYKKYAKGNDPWNRKGFKKIPSPPERYPYIGHMYSLGDSPSTKLDKWHVKHGPILHLYMGIQHWIFVSDPVIAHELMTRHGSVTSDRSNHTFAFEMFSKNGSSKRYLSKAASGISFNKYGKKWKDSRSAVLSILSVPYFDAVAGTIESVADNACGHLKKITENEGSVDPLEYIQMATYHTMIKAVLGKDVRSIDDTVLKDIIWITHKLLRYASPEGDIESFLPKFSWFREQTQLKKDMKSFVELRDKVYTDLIKEAVANNTECWITRAHARKSEYNLNDNDLIVIASDLVSGGGENPCTSLMWLFAALSQYPDIHKRVCAEIDNFVTENGRIPNFLDRLDLPYTCALLKENLRFRNTSNFGIPHRVTKDIEALGYFIPKDSLIVSSMHAMHMNSSVYNNPYEYMPERFLGHTKTWAAESYGKIDERFLFNFGWGRRICPGPYLAEMTIFIVAVRILAQFHIEPTVDVNGKPEFVDLNSFSNKGFTFAPTEYKVKFVPRSNNNLPKDSV</sequence>
<dbReference type="InParanoid" id="A0A167P1Y3"/>
<keyword evidence="4 5" id="KW-0349">Heme</keyword>
<keyword evidence="3 4" id="KW-0408">Iron</keyword>
<evidence type="ECO:0000256" key="1">
    <source>
        <dbReference type="ARBA" id="ARBA00022723"/>
    </source>
</evidence>
<dbReference type="PANTHER" id="PTHR46300:SF11">
    <property type="entry name" value="OXIDOREDUCTASE, PUTATIVE-RELATED"/>
    <property type="match status" value="1"/>
</dbReference>
<evidence type="ECO:0000256" key="3">
    <source>
        <dbReference type="ARBA" id="ARBA00023004"/>
    </source>
</evidence>
<name>A0A167P1Y3_PHYB8</name>
<dbReference type="Gene3D" id="1.10.630.10">
    <property type="entry name" value="Cytochrome P450"/>
    <property type="match status" value="1"/>
</dbReference>
<dbReference type="SUPFAM" id="SSF48264">
    <property type="entry name" value="Cytochrome P450"/>
    <property type="match status" value="1"/>
</dbReference>
<dbReference type="InterPro" id="IPR001128">
    <property type="entry name" value="Cyt_P450"/>
</dbReference>
<dbReference type="InterPro" id="IPR050364">
    <property type="entry name" value="Cytochrome_P450_fung"/>
</dbReference>
<dbReference type="GO" id="GO:0005506">
    <property type="term" value="F:iron ion binding"/>
    <property type="evidence" value="ECO:0007669"/>
    <property type="project" value="InterPro"/>
</dbReference>